<evidence type="ECO:0000259" key="1">
    <source>
        <dbReference type="PROSITE" id="PS50200"/>
    </source>
</evidence>
<dbReference type="Pfam" id="PF00788">
    <property type="entry name" value="RA"/>
    <property type="match status" value="1"/>
</dbReference>
<dbReference type="GO" id="GO:0045743">
    <property type="term" value="P:positive regulation of fibroblast growth factor receptor signaling pathway"/>
    <property type="evidence" value="ECO:0007669"/>
    <property type="project" value="TreeGrafter"/>
</dbReference>
<sequence>MFQIKGYLRVFTFGVKSDTDYKTLKITSRTKSRDVVEMILNKFRLNFRDVNLFQLWMEVRTRHNGEEVKSILELDKDSRPLELQRCHPAEMSRFILSMVSNAILARIYDSDICPQSNYKSVLISRRTTCLEALHLVLQLCRIQNNPKEQTALLGGGGGVRVSSGLVVEDHFYYRLFVVDNENEALIPNDCMIAGVYLSLMPNQRIVLKRVSINDKY</sequence>
<proteinExistence type="predicted"/>
<protein>
    <submittedName>
        <fullName evidence="3">Ras-associating domain-containing protein</fullName>
    </submittedName>
</protein>
<evidence type="ECO:0000313" key="2">
    <source>
        <dbReference type="Proteomes" id="UP000887574"/>
    </source>
</evidence>
<evidence type="ECO:0000313" key="3">
    <source>
        <dbReference type="WBParaSite" id="jg12900"/>
    </source>
</evidence>
<dbReference type="InterPro" id="IPR029071">
    <property type="entry name" value="Ubiquitin-like_domsf"/>
</dbReference>
<dbReference type="AlphaFoldDB" id="A0A915CUW4"/>
<dbReference type="GO" id="GO:0045742">
    <property type="term" value="P:positive regulation of epidermal growth factor receptor signaling pathway"/>
    <property type="evidence" value="ECO:0007669"/>
    <property type="project" value="TreeGrafter"/>
</dbReference>
<dbReference type="InterPro" id="IPR000159">
    <property type="entry name" value="RA_dom"/>
</dbReference>
<feature type="domain" description="Ras-associating" evidence="1">
    <location>
        <begin position="5"/>
        <end position="101"/>
    </location>
</feature>
<dbReference type="WBParaSite" id="jg12900">
    <property type="protein sequence ID" value="jg12900"/>
    <property type="gene ID" value="jg12900"/>
</dbReference>
<reference evidence="3" key="1">
    <citation type="submission" date="2022-11" db="UniProtKB">
        <authorList>
            <consortium name="WormBaseParasite"/>
        </authorList>
    </citation>
    <scope>IDENTIFICATION</scope>
</reference>
<dbReference type="SUPFAM" id="SSF54236">
    <property type="entry name" value="Ubiquitin-like"/>
    <property type="match status" value="2"/>
</dbReference>
<dbReference type="Gene3D" id="3.10.20.90">
    <property type="entry name" value="Phosphatidylinositol 3-kinase Catalytic Subunit, Chain A, domain 1"/>
    <property type="match status" value="2"/>
</dbReference>
<name>A0A915CUW4_9BILA</name>
<dbReference type="SMART" id="SM00314">
    <property type="entry name" value="RA"/>
    <property type="match status" value="1"/>
</dbReference>
<dbReference type="PROSITE" id="PS50200">
    <property type="entry name" value="RA"/>
    <property type="match status" value="1"/>
</dbReference>
<keyword evidence="2" id="KW-1185">Reference proteome</keyword>
<accession>A0A915CUW4</accession>
<dbReference type="GO" id="GO:0007165">
    <property type="term" value="P:signal transduction"/>
    <property type="evidence" value="ECO:0007669"/>
    <property type="project" value="InterPro"/>
</dbReference>
<organism evidence="2 3">
    <name type="scientific">Ditylenchus dipsaci</name>
    <dbReference type="NCBI Taxonomy" id="166011"/>
    <lineage>
        <taxon>Eukaryota</taxon>
        <taxon>Metazoa</taxon>
        <taxon>Ecdysozoa</taxon>
        <taxon>Nematoda</taxon>
        <taxon>Chromadorea</taxon>
        <taxon>Rhabditida</taxon>
        <taxon>Tylenchina</taxon>
        <taxon>Tylenchomorpha</taxon>
        <taxon>Sphaerularioidea</taxon>
        <taxon>Anguinidae</taxon>
        <taxon>Anguininae</taxon>
        <taxon>Ditylenchus</taxon>
    </lineage>
</organism>
<dbReference type="PANTHER" id="PTHR21298">
    <property type="entry name" value="GH01721P"/>
    <property type="match status" value="1"/>
</dbReference>
<dbReference type="CDD" id="cd17043">
    <property type="entry name" value="RA"/>
    <property type="match status" value="2"/>
</dbReference>
<dbReference type="PANTHER" id="PTHR21298:SF2">
    <property type="entry name" value="GH01721P"/>
    <property type="match status" value="1"/>
</dbReference>
<dbReference type="Proteomes" id="UP000887574">
    <property type="component" value="Unplaced"/>
</dbReference>